<dbReference type="RefSeq" id="WP_082154253.1">
    <property type="nucleotide sequence ID" value="NZ_LGSS01000018.1"/>
</dbReference>
<gene>
    <name evidence="6" type="primary">cbiQ2</name>
    <name evidence="6" type="ORF">CLPU_18c00230</name>
</gene>
<dbReference type="EMBL" id="LGSS01000018">
    <property type="protein sequence ID" value="KNF07341.1"/>
    <property type="molecule type" value="Genomic_DNA"/>
</dbReference>
<dbReference type="OrthoDB" id="1936150at2"/>
<dbReference type="InterPro" id="IPR003339">
    <property type="entry name" value="ABC/ECF_trnsptr_transmembrane"/>
</dbReference>
<keyword evidence="7" id="KW-1185">Reference proteome</keyword>
<keyword evidence="3 5" id="KW-1133">Transmembrane helix</keyword>
<dbReference type="STRING" id="1503.CLPU_18c00230"/>
<feature type="transmembrane region" description="Helical" evidence="5">
    <location>
        <begin position="216"/>
        <end position="233"/>
    </location>
</feature>
<sequence>MLRTIINLSKVNKLSKVHPIEKIILFLFPIVILAFVRDLTMPVLLNIAVMIVLNMIIESPKHILIKFVKGIFIFSLLTSITVVFDYGIKHTVILILKSLSGVLCIFSFVITTPMEDVFYLTSNIKGVREINDIAKNMIRFLILVEDEYFIITKAMESRLGLNSVGYKIKNIGKILGILFINILNRWKEIKDSIDSRGYSGKTVYMERDYKFSGKRFLGICLYNIILVTSIFYANF</sequence>
<dbReference type="InterPro" id="IPR052770">
    <property type="entry name" value="Cobalt_transport_CbiQ"/>
</dbReference>
<comment type="caution">
    <text evidence="6">The sequence shown here is derived from an EMBL/GenBank/DDBJ whole genome shotgun (WGS) entry which is preliminary data.</text>
</comment>
<dbReference type="GO" id="GO:0006824">
    <property type="term" value="P:cobalt ion transport"/>
    <property type="evidence" value="ECO:0007669"/>
    <property type="project" value="TreeGrafter"/>
</dbReference>
<keyword evidence="2 5" id="KW-0812">Transmembrane</keyword>
<evidence type="ECO:0000256" key="4">
    <source>
        <dbReference type="ARBA" id="ARBA00023136"/>
    </source>
</evidence>
<evidence type="ECO:0000256" key="5">
    <source>
        <dbReference type="SAM" id="Phobius"/>
    </source>
</evidence>
<comment type="subcellular location">
    <subcellularLocation>
        <location evidence="1">Membrane</location>
        <topology evidence="1">Multi-pass membrane protein</topology>
    </subcellularLocation>
</comment>
<evidence type="ECO:0000313" key="7">
    <source>
        <dbReference type="Proteomes" id="UP000037267"/>
    </source>
</evidence>
<dbReference type="PANTHER" id="PTHR43723">
    <property type="entry name" value="COBALT TRANSPORT PROTEIN CBIQ"/>
    <property type="match status" value="1"/>
</dbReference>
<dbReference type="Pfam" id="PF02361">
    <property type="entry name" value="CbiQ"/>
    <property type="match status" value="1"/>
</dbReference>
<evidence type="ECO:0000256" key="2">
    <source>
        <dbReference type="ARBA" id="ARBA00022692"/>
    </source>
</evidence>
<evidence type="ECO:0000256" key="3">
    <source>
        <dbReference type="ARBA" id="ARBA00022989"/>
    </source>
</evidence>
<accession>A0A0L0W786</accession>
<dbReference type="CDD" id="cd16914">
    <property type="entry name" value="EcfT"/>
    <property type="match status" value="1"/>
</dbReference>
<protein>
    <submittedName>
        <fullName evidence="6">Cobalt ABC transporter permease protein CbiQ</fullName>
    </submittedName>
</protein>
<dbReference type="AlphaFoldDB" id="A0A0L0W786"/>
<feature type="transmembrane region" description="Helical" evidence="5">
    <location>
        <begin position="67"/>
        <end position="86"/>
    </location>
</feature>
<proteinExistence type="predicted"/>
<organism evidence="6 7">
    <name type="scientific">Gottschalkia purinilytica</name>
    <name type="common">Clostridium purinilyticum</name>
    <dbReference type="NCBI Taxonomy" id="1503"/>
    <lineage>
        <taxon>Bacteria</taxon>
        <taxon>Bacillati</taxon>
        <taxon>Bacillota</taxon>
        <taxon>Tissierellia</taxon>
        <taxon>Tissierellales</taxon>
        <taxon>Gottschalkiaceae</taxon>
        <taxon>Gottschalkia</taxon>
    </lineage>
</organism>
<dbReference type="GO" id="GO:0043190">
    <property type="term" value="C:ATP-binding cassette (ABC) transporter complex"/>
    <property type="evidence" value="ECO:0007669"/>
    <property type="project" value="TreeGrafter"/>
</dbReference>
<evidence type="ECO:0000256" key="1">
    <source>
        <dbReference type="ARBA" id="ARBA00004141"/>
    </source>
</evidence>
<evidence type="ECO:0000313" key="6">
    <source>
        <dbReference type="EMBL" id="KNF07341.1"/>
    </source>
</evidence>
<feature type="transmembrane region" description="Helical" evidence="5">
    <location>
        <begin position="43"/>
        <end position="60"/>
    </location>
</feature>
<feature type="transmembrane region" description="Helical" evidence="5">
    <location>
        <begin position="92"/>
        <end position="110"/>
    </location>
</feature>
<keyword evidence="4 5" id="KW-0472">Membrane</keyword>
<dbReference type="PANTHER" id="PTHR43723:SF1">
    <property type="entry name" value="COBALT TRANSPORT PROTEIN CBIQ"/>
    <property type="match status" value="1"/>
</dbReference>
<feature type="transmembrane region" description="Helical" evidence="5">
    <location>
        <begin position="20"/>
        <end position="37"/>
    </location>
</feature>
<name>A0A0L0W786_GOTPU</name>
<dbReference type="Proteomes" id="UP000037267">
    <property type="component" value="Unassembled WGS sequence"/>
</dbReference>
<reference evidence="7" key="1">
    <citation type="submission" date="2015-07" db="EMBL/GenBank/DDBJ databases">
        <title>Draft genome sequence of the purine-degrading Gottschalkia purinilyticum DSM 1384 (formerly Clostridium purinilyticum).</title>
        <authorList>
            <person name="Poehlein A."/>
            <person name="Schiel-Bengelsdorf B."/>
            <person name="Bengelsdorf F.R."/>
            <person name="Daniel R."/>
            <person name="Duerre P."/>
        </authorList>
    </citation>
    <scope>NUCLEOTIDE SEQUENCE [LARGE SCALE GENOMIC DNA]</scope>
    <source>
        <strain evidence="7">DSM 1384</strain>
    </source>
</reference>